<accession>A0A6M0RQ37</accession>
<feature type="signal peptide" evidence="1">
    <location>
        <begin position="1"/>
        <end position="26"/>
    </location>
</feature>
<dbReference type="EMBL" id="QXHD01000004">
    <property type="protein sequence ID" value="NEZ57852.1"/>
    <property type="molecule type" value="Genomic_DNA"/>
</dbReference>
<protein>
    <submittedName>
        <fullName evidence="2">Uncharacterized protein</fullName>
    </submittedName>
</protein>
<evidence type="ECO:0000313" key="2">
    <source>
        <dbReference type="EMBL" id="NEZ57852.1"/>
    </source>
</evidence>
<proteinExistence type="predicted"/>
<keyword evidence="3" id="KW-1185">Reference proteome</keyword>
<dbReference type="AlphaFoldDB" id="A0A6M0RQ37"/>
<organism evidence="2 3">
    <name type="scientific">Adonisia turfae CCMR0081</name>
    <dbReference type="NCBI Taxonomy" id="2292702"/>
    <lineage>
        <taxon>Bacteria</taxon>
        <taxon>Bacillati</taxon>
        <taxon>Cyanobacteriota</taxon>
        <taxon>Adonisia</taxon>
        <taxon>Adonisia turfae</taxon>
    </lineage>
</organism>
<dbReference type="Proteomes" id="UP000481033">
    <property type="component" value="Unassembled WGS sequence"/>
</dbReference>
<keyword evidence="1" id="KW-0732">Signal</keyword>
<name>A0A6M0RQ37_9CYAN</name>
<feature type="chain" id="PRO_5026840685" evidence="1">
    <location>
        <begin position="27"/>
        <end position="169"/>
    </location>
</feature>
<evidence type="ECO:0000256" key="1">
    <source>
        <dbReference type="SAM" id="SignalP"/>
    </source>
</evidence>
<comment type="caution">
    <text evidence="2">The sequence shown here is derived from an EMBL/GenBank/DDBJ whole genome shotgun (WGS) entry which is preliminary data.</text>
</comment>
<gene>
    <name evidence="2" type="ORF">DXZ20_19830</name>
</gene>
<evidence type="ECO:0000313" key="3">
    <source>
        <dbReference type="Proteomes" id="UP000481033"/>
    </source>
</evidence>
<reference evidence="2 3" key="1">
    <citation type="journal article" date="2020" name="Microb. Ecol.">
        <title>Ecogenomics of the Marine Benthic Filamentous Cyanobacterium Adonisia.</title>
        <authorList>
            <person name="Walter J.M."/>
            <person name="Coutinho F.H."/>
            <person name="Leomil L."/>
            <person name="Hargreaves P.I."/>
            <person name="Campeao M.E."/>
            <person name="Vieira V.V."/>
            <person name="Silva B.S."/>
            <person name="Fistarol G.O."/>
            <person name="Salomon P.S."/>
            <person name="Sawabe T."/>
            <person name="Mino S."/>
            <person name="Hosokawa M."/>
            <person name="Miyashita H."/>
            <person name="Maruyama F."/>
            <person name="van Verk M.C."/>
            <person name="Dutilh B.E."/>
            <person name="Thompson C.C."/>
            <person name="Thompson F.L."/>
        </authorList>
    </citation>
    <scope>NUCLEOTIDE SEQUENCE [LARGE SCALE GENOMIC DNA]</scope>
    <source>
        <strain evidence="2 3">CCMR0081</strain>
    </source>
</reference>
<sequence length="169" mass="17288">MTMRRFALTTSLVAGTLAFSGAAAFADTINLGGTVSNYSTISSTATAGAGSLNLYGEGTATADVVVKVADIALTSNNTEGVELKAEADSALTGGTNGVTLAYQVKLVDDNATAPAAGAFSTTSDTVNVDNTDFSSNAANQDLYIEYDGPEYLDPDTYSSTITMTVESYL</sequence>
<dbReference type="RefSeq" id="WP_163700006.1">
    <property type="nucleotide sequence ID" value="NZ_QXHD01000004.1"/>
</dbReference>